<evidence type="ECO:0000256" key="2">
    <source>
        <dbReference type="SAM" id="SignalP"/>
    </source>
</evidence>
<keyword evidence="2" id="KW-0732">Signal</keyword>
<name>A0A646QCB0_9MYRI</name>
<feature type="signal peptide" evidence="2">
    <location>
        <begin position="1"/>
        <end position="26"/>
    </location>
</feature>
<sequence length="71" mass="7853">MKPSVLITCVLLSTVFLICEVIRASASDTSNDYELAKLEMGKAAAKNASGPGKRRRSHEKPRKIHKPILLY</sequence>
<feature type="chain" id="PRO_5024858913" evidence="2">
    <location>
        <begin position="27"/>
        <end position="71"/>
    </location>
</feature>
<evidence type="ECO:0000256" key="1">
    <source>
        <dbReference type="SAM" id="MobiDB-lite"/>
    </source>
</evidence>
<organism evidence="3">
    <name type="scientific">Hemiscolopendra marginata</name>
    <dbReference type="NCBI Taxonomy" id="943146"/>
    <lineage>
        <taxon>Eukaryota</taxon>
        <taxon>Metazoa</taxon>
        <taxon>Ecdysozoa</taxon>
        <taxon>Arthropoda</taxon>
        <taxon>Myriapoda</taxon>
        <taxon>Chilopoda</taxon>
        <taxon>Pleurostigmophora</taxon>
        <taxon>Scolopendromorpha</taxon>
        <taxon>Scolopendridae</taxon>
        <taxon>Hemiscolopendra</taxon>
    </lineage>
</organism>
<dbReference type="AlphaFoldDB" id="A0A646QCB0"/>
<accession>A0A646QCB0</accession>
<reference evidence="3" key="1">
    <citation type="submission" date="2018-11" db="EMBL/GenBank/DDBJ databases">
        <title>Venom-gland transcriptomics and venom proteomics of the Florida green centipede (Hemiscolopendra marginata) reveal sex-based variation in a centipede venom.</title>
        <authorList>
            <person name="Nystrom G.S."/>
            <person name="Ward M.J."/>
            <person name="Ellsworth S.A."/>
            <person name="Rokyta D.R."/>
        </authorList>
    </citation>
    <scope>NUCLEOTIDE SEQUENCE</scope>
    <source>
        <tissue evidence="3">Venom gland</tissue>
    </source>
</reference>
<proteinExistence type="predicted"/>
<evidence type="ECO:0000313" key="3">
    <source>
        <dbReference type="EMBL" id="MUP40293.1"/>
    </source>
</evidence>
<feature type="region of interest" description="Disordered" evidence="1">
    <location>
        <begin position="43"/>
        <end position="71"/>
    </location>
</feature>
<feature type="compositionally biased region" description="Basic residues" evidence="1">
    <location>
        <begin position="52"/>
        <end position="71"/>
    </location>
</feature>
<dbReference type="EMBL" id="GHBY01000116">
    <property type="protein sequence ID" value="MUP40293.1"/>
    <property type="molecule type" value="Transcribed_RNA"/>
</dbReference>
<protein>
    <submittedName>
        <fullName evidence="3">Venom protein</fullName>
    </submittedName>
</protein>